<dbReference type="Gene3D" id="3.30.40.10">
    <property type="entry name" value="Zinc/RING finger domain, C3HC4 (zinc finger)"/>
    <property type="match status" value="1"/>
</dbReference>
<dbReference type="InterPro" id="IPR044807">
    <property type="entry name" value="DRIP1-like"/>
</dbReference>
<evidence type="ECO:0000313" key="8">
    <source>
        <dbReference type="EMBL" id="KFK42992.1"/>
    </source>
</evidence>
<feature type="compositionally biased region" description="Basic and acidic residues" evidence="6">
    <location>
        <begin position="85"/>
        <end position="99"/>
    </location>
</feature>
<evidence type="ECO:0000259" key="7">
    <source>
        <dbReference type="PROSITE" id="PS50089"/>
    </source>
</evidence>
<evidence type="ECO:0000256" key="4">
    <source>
        <dbReference type="PROSITE-ProRule" id="PRU00175"/>
    </source>
</evidence>
<name>A0A087HLJ0_ARAAL</name>
<dbReference type="eggNOG" id="KOG2660">
    <property type="taxonomic scope" value="Eukaryota"/>
</dbReference>
<dbReference type="SUPFAM" id="SSF57850">
    <property type="entry name" value="RING/U-box"/>
    <property type="match status" value="1"/>
</dbReference>
<dbReference type="PROSITE" id="PS00518">
    <property type="entry name" value="ZF_RING_1"/>
    <property type="match status" value="1"/>
</dbReference>
<keyword evidence="3" id="KW-0862">Zinc</keyword>
<dbReference type="PANTHER" id="PTHR46293:SF16">
    <property type="entry name" value="E3 UBIQUITIN PROTEIN LIGASE DRIP1"/>
    <property type="match status" value="1"/>
</dbReference>
<dbReference type="GO" id="GO:0008270">
    <property type="term" value="F:zinc ion binding"/>
    <property type="evidence" value="ECO:0007669"/>
    <property type="project" value="UniProtKB-KW"/>
</dbReference>
<reference evidence="9" key="1">
    <citation type="journal article" date="2015" name="Nat. Plants">
        <title>Genome expansion of Arabis alpina linked with retrotransposition and reduced symmetric DNA methylation.</title>
        <authorList>
            <person name="Willing E.M."/>
            <person name="Rawat V."/>
            <person name="Mandakova T."/>
            <person name="Maumus F."/>
            <person name="James G.V."/>
            <person name="Nordstroem K.J."/>
            <person name="Becker C."/>
            <person name="Warthmann N."/>
            <person name="Chica C."/>
            <person name="Szarzynska B."/>
            <person name="Zytnicki M."/>
            <person name="Albani M.C."/>
            <person name="Kiefer C."/>
            <person name="Bergonzi S."/>
            <person name="Castaings L."/>
            <person name="Mateos J.L."/>
            <person name="Berns M.C."/>
            <person name="Bujdoso N."/>
            <person name="Piofczyk T."/>
            <person name="de Lorenzo L."/>
            <person name="Barrero-Sicilia C."/>
            <person name="Mateos I."/>
            <person name="Piednoel M."/>
            <person name="Hagmann J."/>
            <person name="Chen-Min-Tao R."/>
            <person name="Iglesias-Fernandez R."/>
            <person name="Schuster S.C."/>
            <person name="Alonso-Blanco C."/>
            <person name="Roudier F."/>
            <person name="Carbonero P."/>
            <person name="Paz-Ares J."/>
            <person name="Davis S.J."/>
            <person name="Pecinka A."/>
            <person name="Quesneville H."/>
            <person name="Colot V."/>
            <person name="Lysak M.A."/>
            <person name="Weigel D."/>
            <person name="Coupland G."/>
            <person name="Schneeberger K."/>
        </authorList>
    </citation>
    <scope>NUCLEOTIDE SEQUENCE [LARGE SCALE GENOMIC DNA]</scope>
    <source>
        <strain evidence="9">cv. Pajares</strain>
    </source>
</reference>
<dbReference type="InterPro" id="IPR001841">
    <property type="entry name" value="Znf_RING"/>
</dbReference>
<feature type="domain" description="RING-type" evidence="7">
    <location>
        <begin position="8"/>
        <end position="49"/>
    </location>
</feature>
<dbReference type="CDD" id="cd16525">
    <property type="entry name" value="RING-HC_PCGF"/>
    <property type="match status" value="1"/>
</dbReference>
<dbReference type="InterPro" id="IPR013083">
    <property type="entry name" value="Znf_RING/FYVE/PHD"/>
</dbReference>
<keyword evidence="5" id="KW-0175">Coiled coil</keyword>
<protein>
    <recommendedName>
        <fullName evidence="7">RING-type domain-containing protein</fullName>
    </recommendedName>
</protein>
<dbReference type="Gramene" id="KFK42992">
    <property type="protein sequence ID" value="KFK42992"/>
    <property type="gene ID" value="AALP_AA1G065500"/>
</dbReference>
<feature type="region of interest" description="Disordered" evidence="6">
    <location>
        <begin position="82"/>
        <end position="103"/>
    </location>
</feature>
<evidence type="ECO:0000256" key="6">
    <source>
        <dbReference type="SAM" id="MobiDB-lite"/>
    </source>
</evidence>
<keyword evidence="1" id="KW-0479">Metal-binding</keyword>
<evidence type="ECO:0000256" key="2">
    <source>
        <dbReference type="ARBA" id="ARBA00022771"/>
    </source>
</evidence>
<proteinExistence type="predicted"/>
<dbReference type="PROSITE" id="PS50089">
    <property type="entry name" value="ZF_RING_2"/>
    <property type="match status" value="1"/>
</dbReference>
<sequence>MVRRSLICLLCHNRLREATTISECLHTFCNKCIHEKITKDKIDCCPVCNLHLGATPLKMLRRPDHNFQGLRSKIFPLKQNKAKKRSAEDLADTTKKSRSECPGQTRDYSWSYHYTNKELPIECNAAASAELYWKISFPASHRPPVDELVDPTSYEDLAGTTKKSRSECPSVRSSAEPDIDYSWSYHYTNKELPFVCNPAANAELMWKIGGPFSGLPPDNYEVRAHHMVQMIHSTNLVVAKYEYKLKKAQKVKDSKLVETEERLYAEVEKARYWEAIATVRQGQMDNYKELNDILEVERDQAVAVSNAVNERLDRVLEENKSLKEKLKASETTLETIRNTLSLS</sequence>
<feature type="coiled-coil region" evidence="5">
    <location>
        <begin position="305"/>
        <end position="339"/>
    </location>
</feature>
<dbReference type="SMART" id="SM00184">
    <property type="entry name" value="RING"/>
    <property type="match status" value="1"/>
</dbReference>
<evidence type="ECO:0000256" key="5">
    <source>
        <dbReference type="SAM" id="Coils"/>
    </source>
</evidence>
<dbReference type="InterPro" id="IPR017907">
    <property type="entry name" value="Znf_RING_CS"/>
</dbReference>
<evidence type="ECO:0000256" key="3">
    <source>
        <dbReference type="ARBA" id="ARBA00022833"/>
    </source>
</evidence>
<gene>
    <name evidence="8" type="ordered locus">AALP_Aa1g065500</name>
</gene>
<dbReference type="PANTHER" id="PTHR46293">
    <property type="entry name" value="E3 UBIQUITIN PROTEIN LIGASE DRIP1"/>
    <property type="match status" value="1"/>
</dbReference>
<keyword evidence="9" id="KW-1185">Reference proteome</keyword>
<evidence type="ECO:0000256" key="1">
    <source>
        <dbReference type="ARBA" id="ARBA00022723"/>
    </source>
</evidence>
<dbReference type="EMBL" id="CM002869">
    <property type="protein sequence ID" value="KFK42992.1"/>
    <property type="molecule type" value="Genomic_DNA"/>
</dbReference>
<dbReference type="Pfam" id="PF13923">
    <property type="entry name" value="zf-C3HC4_2"/>
    <property type="match status" value="1"/>
</dbReference>
<dbReference type="AlphaFoldDB" id="A0A087HLJ0"/>
<dbReference type="GO" id="GO:0004842">
    <property type="term" value="F:ubiquitin-protein transferase activity"/>
    <property type="evidence" value="ECO:0007669"/>
    <property type="project" value="InterPro"/>
</dbReference>
<dbReference type="OrthoDB" id="1305878at2759"/>
<dbReference type="Proteomes" id="UP000029120">
    <property type="component" value="Chromosome 1"/>
</dbReference>
<accession>A0A087HLJ0</accession>
<keyword evidence="2 4" id="KW-0863">Zinc-finger</keyword>
<evidence type="ECO:0000313" key="9">
    <source>
        <dbReference type="Proteomes" id="UP000029120"/>
    </source>
</evidence>
<organism evidence="8 9">
    <name type="scientific">Arabis alpina</name>
    <name type="common">Alpine rock-cress</name>
    <dbReference type="NCBI Taxonomy" id="50452"/>
    <lineage>
        <taxon>Eukaryota</taxon>
        <taxon>Viridiplantae</taxon>
        <taxon>Streptophyta</taxon>
        <taxon>Embryophyta</taxon>
        <taxon>Tracheophyta</taxon>
        <taxon>Spermatophyta</taxon>
        <taxon>Magnoliopsida</taxon>
        <taxon>eudicotyledons</taxon>
        <taxon>Gunneridae</taxon>
        <taxon>Pentapetalae</taxon>
        <taxon>rosids</taxon>
        <taxon>malvids</taxon>
        <taxon>Brassicales</taxon>
        <taxon>Brassicaceae</taxon>
        <taxon>Arabideae</taxon>
        <taxon>Arabis</taxon>
    </lineage>
</organism>